<organism evidence="2 3">
    <name type="scientific">Halorhodospira halophila (strain DSM 244 / SL1)</name>
    <name type="common">Ectothiorhodospira halophila (strain DSM 244 / SL1)</name>
    <dbReference type="NCBI Taxonomy" id="349124"/>
    <lineage>
        <taxon>Bacteria</taxon>
        <taxon>Pseudomonadati</taxon>
        <taxon>Pseudomonadota</taxon>
        <taxon>Gammaproteobacteria</taxon>
        <taxon>Chromatiales</taxon>
        <taxon>Ectothiorhodospiraceae</taxon>
        <taxon>Halorhodospira</taxon>
    </lineage>
</organism>
<dbReference type="eggNOG" id="COG3581">
    <property type="taxonomic scope" value="Bacteria"/>
</dbReference>
<dbReference type="STRING" id="349124.Hhal_1472"/>
<evidence type="ECO:0008006" key="4">
    <source>
        <dbReference type="Google" id="ProtNLM"/>
    </source>
</evidence>
<dbReference type="PANTHER" id="PTHR32329:SF2">
    <property type="entry name" value="BIFUNCTIONAL PROTEIN [INCLUDES 2-HYDROXYACYL-COA DEHYDRATASE (N-TER) AND ITS ACTIVATOR DOMAIN (C_TERM)"/>
    <property type="match status" value="1"/>
</dbReference>
<dbReference type="EMBL" id="CP000544">
    <property type="protein sequence ID" value="ABM62239.1"/>
    <property type="molecule type" value="Genomic_DNA"/>
</dbReference>
<sequence>MDPSPAMNTQDAARPGRHYRRPVERPFTRAERDRVTLLFGSLSVAHDRLLTAAIRGLGYHAEAIPTPRRRDLQTGRELCNSGQCNPVYFVAGALINHLERRRSERGLDRDEVADRYVFVTPGSCGPCRFGMYEAQYRQALAKAGYPGFRVIAFDKKGGGDGHPDEGYGDGLAVDLGLYIAVLDALFMADVLNATFYRARPYATDAAAADRTFETCLTECEQALGRPRPDPRVTVTARLLAAVTPLPSAADAARLLARLRDRTCTDALARCRRIIEEGFEVDYLRPRPLIKITGEFWAQTTEGDGNFRMFEFLEAEGAEIQVEPVAGWVDYMRYGLHGQLEEARAAEDPPAGARSGQALLRVATTRVRHWLIKQTGRLLHREYDRMRAALRDCPAPLADQRTLERLGRPYYHPRITGGEGHLEVAKTLYYHRHRLAHMTLSLKPFGCMPSTQSDGAQAAVQADDPDIRFLPIETSGEGEINAYSRAQMALGEARESARSEFRDALARSGHDLATLRAYIAERPQLRSPLYPIPQSDAAISRAARFVHHLAERMPTRAEGPRPAGTEGKQREIRHVDPR</sequence>
<feature type="region of interest" description="Disordered" evidence="1">
    <location>
        <begin position="550"/>
        <end position="577"/>
    </location>
</feature>
<dbReference type="HOGENOM" id="CLU_027953_0_0_6"/>
<feature type="region of interest" description="Disordered" evidence="1">
    <location>
        <begin position="1"/>
        <end position="26"/>
    </location>
</feature>
<accession>A1WX27</accession>
<dbReference type="InterPro" id="IPR051805">
    <property type="entry name" value="Dehydratase_Activator_Redct"/>
</dbReference>
<keyword evidence="3" id="KW-1185">Reference proteome</keyword>
<evidence type="ECO:0000256" key="1">
    <source>
        <dbReference type="SAM" id="MobiDB-lite"/>
    </source>
</evidence>
<dbReference type="KEGG" id="hha:Hhal_1472"/>
<feature type="compositionally biased region" description="Basic and acidic residues" evidence="1">
    <location>
        <begin position="566"/>
        <end position="577"/>
    </location>
</feature>
<gene>
    <name evidence="2" type="ordered locus">Hhal_1472</name>
</gene>
<reference evidence="3" key="1">
    <citation type="submission" date="2006-12" db="EMBL/GenBank/DDBJ databases">
        <title>Complete sequence of Halorhodospira halophila SL1.</title>
        <authorList>
            <consortium name="US DOE Joint Genome Institute"/>
            <person name="Copeland A."/>
            <person name="Lucas S."/>
            <person name="Lapidus A."/>
            <person name="Barry K."/>
            <person name="Detter J.C."/>
            <person name="Glavina del Rio T."/>
            <person name="Hammon N."/>
            <person name="Israni S."/>
            <person name="Dalin E."/>
            <person name="Tice H."/>
            <person name="Pitluck S."/>
            <person name="Saunders E."/>
            <person name="Brettin T."/>
            <person name="Bruce D."/>
            <person name="Han C."/>
            <person name="Tapia R."/>
            <person name="Schmutz J."/>
            <person name="Larimer F."/>
            <person name="Land M."/>
            <person name="Hauser L."/>
            <person name="Kyrpides N."/>
            <person name="Mikhailova N."/>
            <person name="Hoff W."/>
            <person name="Richardson P."/>
        </authorList>
    </citation>
    <scope>NUCLEOTIDE SEQUENCE [LARGE SCALE GENOMIC DNA]</scope>
    <source>
        <strain evidence="3">DSM 244 / SL1</strain>
    </source>
</reference>
<proteinExistence type="predicted"/>
<evidence type="ECO:0000313" key="2">
    <source>
        <dbReference type="EMBL" id="ABM62239.1"/>
    </source>
</evidence>
<dbReference type="Proteomes" id="UP000000647">
    <property type="component" value="Chromosome"/>
</dbReference>
<protein>
    <recommendedName>
        <fullName evidence="4">Activator of (R)-2-hydroxyglutaryl-CoA dehydratase</fullName>
    </recommendedName>
</protein>
<reference evidence="2 3" key="2">
    <citation type="journal article" date="2013" name="Stand. Genomic Sci.">
        <title>Complete genome sequence of Halorhodospira halophila SL1.</title>
        <authorList>
            <person name="Challacombe J.F."/>
            <person name="Majid S."/>
            <person name="Deole R."/>
            <person name="Brettin T.S."/>
            <person name="Bruce D."/>
            <person name="Delano S.F."/>
            <person name="Detter J.C."/>
            <person name="Gleasner C.D."/>
            <person name="Han C.S."/>
            <person name="Misra M."/>
            <person name="Reitenga K.G."/>
            <person name="Mikhailova N."/>
            <person name="Woyke T."/>
            <person name="Pitluck S."/>
            <person name="Nolan M."/>
            <person name="Land M.L."/>
            <person name="Saunders E."/>
            <person name="Tapia R."/>
            <person name="Lapidus A."/>
            <person name="Ivanova N."/>
            <person name="Hoff W.D."/>
        </authorList>
    </citation>
    <scope>NUCLEOTIDE SEQUENCE [LARGE SCALE GENOMIC DNA]</scope>
    <source>
        <strain evidence="3">DSM 244 / SL1</strain>
    </source>
</reference>
<name>A1WX27_HALHL</name>
<feature type="compositionally biased region" description="Polar residues" evidence="1">
    <location>
        <begin position="1"/>
        <end position="11"/>
    </location>
</feature>
<dbReference type="AlphaFoldDB" id="A1WX27"/>
<evidence type="ECO:0000313" key="3">
    <source>
        <dbReference type="Proteomes" id="UP000000647"/>
    </source>
</evidence>
<dbReference type="PANTHER" id="PTHR32329">
    <property type="entry name" value="BIFUNCTIONAL PROTEIN [INCLUDES 2-HYDROXYACYL-COA DEHYDRATASE (N-TER) AND ITS ACTIVATOR DOMAIN (C_TERM)-RELATED"/>
    <property type="match status" value="1"/>
</dbReference>